<dbReference type="STRING" id="1385520.N802_08945"/>
<dbReference type="EMBL" id="AVPJ01000003">
    <property type="protein sequence ID" value="KGN33987.1"/>
    <property type="molecule type" value="Genomic_DNA"/>
</dbReference>
<accession>A0A0A0JD98</accession>
<name>A0A0A0JD98_9MICO</name>
<gene>
    <name evidence="1" type="ORF">N802_08945</name>
</gene>
<evidence type="ECO:0000313" key="2">
    <source>
        <dbReference type="Proteomes" id="UP000030002"/>
    </source>
</evidence>
<comment type="caution">
    <text evidence="1">The sequence shown here is derived from an EMBL/GenBank/DDBJ whole genome shotgun (WGS) entry which is preliminary data.</text>
</comment>
<dbReference type="AlphaFoldDB" id="A0A0A0JD98"/>
<evidence type="ECO:0000313" key="1">
    <source>
        <dbReference type="EMBL" id="KGN33987.1"/>
    </source>
</evidence>
<dbReference type="RefSeq" id="WP_035913681.1">
    <property type="nucleotide sequence ID" value="NZ_AVPJ01000003.1"/>
</dbReference>
<sequence>MDPEFAAYLDKLRAHRAELGESMAALDAALALPVGLGALWRRRVRAALTELEHDLRDHRSLTEAPGGLYADAVARAPRLASVAKVQMDEHLDFVEVVQRLLGEREAGLESAEAVAAHREAATALVGRIIRHRQRGADLIYEAYEVDIGGSG</sequence>
<dbReference type="OrthoDB" id="263362at2"/>
<proteinExistence type="predicted"/>
<dbReference type="Proteomes" id="UP000030002">
    <property type="component" value="Unassembled WGS sequence"/>
</dbReference>
<keyword evidence="2" id="KW-1185">Reference proteome</keyword>
<evidence type="ECO:0008006" key="3">
    <source>
        <dbReference type="Google" id="ProtNLM"/>
    </source>
</evidence>
<protein>
    <recommendedName>
        <fullName evidence="3">Hemerythrin-like domain-containing protein</fullName>
    </recommendedName>
</protein>
<organism evidence="1 2">
    <name type="scientific">Knoellia sinensis KCTC 19936</name>
    <dbReference type="NCBI Taxonomy" id="1385520"/>
    <lineage>
        <taxon>Bacteria</taxon>
        <taxon>Bacillati</taxon>
        <taxon>Actinomycetota</taxon>
        <taxon>Actinomycetes</taxon>
        <taxon>Micrococcales</taxon>
        <taxon>Intrasporangiaceae</taxon>
        <taxon>Knoellia</taxon>
    </lineage>
</organism>
<dbReference type="eggNOG" id="ENOG5033BQS">
    <property type="taxonomic scope" value="Bacteria"/>
</dbReference>
<reference evidence="1 2" key="1">
    <citation type="submission" date="2013-08" db="EMBL/GenBank/DDBJ databases">
        <title>The genome sequence of Knoellia sinensis.</title>
        <authorList>
            <person name="Zhu W."/>
            <person name="Wang G."/>
        </authorList>
    </citation>
    <scope>NUCLEOTIDE SEQUENCE [LARGE SCALE GENOMIC DNA]</scope>
    <source>
        <strain evidence="1 2">KCTC 19936</strain>
    </source>
</reference>